<evidence type="ECO:0000256" key="1">
    <source>
        <dbReference type="SAM" id="Phobius"/>
    </source>
</evidence>
<dbReference type="Proteomes" id="UP000594943">
    <property type="component" value="Chromosome 2"/>
</dbReference>
<accession>A0A7T2U7C9</accession>
<gene>
    <name evidence="2" type="ORF">I6G56_21550</name>
</gene>
<sequence>MSGFSYTAHAGEPVASAKAIFANAPLPFISFILFPARQRRSFARFWRDFHLLKNRLVELFKMDIPFVFPPIYSRLFPPISKEQGRPEMGAS</sequence>
<reference evidence="2 3" key="1">
    <citation type="submission" date="2020-12" db="EMBL/GenBank/DDBJ databases">
        <title>FDA dAtabase for Regulatory Grade micrObial Sequences (FDA-ARGOS): Supporting development and validation of Infectious Disease Dx tests.</title>
        <authorList>
            <person name="Nelson B."/>
            <person name="Plummer A."/>
            <person name="Tallon L."/>
            <person name="Sadzewicz L."/>
            <person name="Zhao X."/>
            <person name="Boylan J."/>
            <person name="Ott S."/>
            <person name="Bowen H."/>
            <person name="Vavikolanu K."/>
            <person name="Mehta A."/>
            <person name="Aluvathingal J."/>
            <person name="Nadendla S."/>
            <person name="Myers T."/>
            <person name="Yan Y."/>
            <person name="Sichtig H."/>
        </authorList>
    </citation>
    <scope>NUCLEOTIDE SEQUENCE [LARGE SCALE GENOMIC DNA]</scope>
    <source>
        <strain evidence="2 3">FDAARGOS_899</strain>
    </source>
</reference>
<dbReference type="AlphaFoldDB" id="A0A7T2U7C9"/>
<dbReference type="RefSeq" id="WP_138110267.1">
    <property type="nucleotide sequence ID" value="NZ_CM003627.1"/>
</dbReference>
<dbReference type="EMBL" id="CP065687">
    <property type="protein sequence ID" value="QPS47061.1"/>
    <property type="molecule type" value="Genomic_DNA"/>
</dbReference>
<evidence type="ECO:0000313" key="3">
    <source>
        <dbReference type="Proteomes" id="UP000594943"/>
    </source>
</evidence>
<proteinExistence type="predicted"/>
<name>A0A7T2U7C9_9BURK</name>
<organism evidence="2 3">
    <name type="scientific">Burkholderia humptydooensis</name>
    <dbReference type="NCBI Taxonomy" id="430531"/>
    <lineage>
        <taxon>Bacteria</taxon>
        <taxon>Pseudomonadati</taxon>
        <taxon>Pseudomonadota</taxon>
        <taxon>Betaproteobacteria</taxon>
        <taxon>Burkholderiales</taxon>
        <taxon>Burkholderiaceae</taxon>
        <taxon>Burkholderia</taxon>
        <taxon>pseudomallei group</taxon>
    </lineage>
</organism>
<keyword evidence="1" id="KW-0472">Membrane</keyword>
<dbReference type="KEGG" id="bhg:I6G56_21550"/>
<keyword evidence="1" id="KW-1133">Transmembrane helix</keyword>
<evidence type="ECO:0000313" key="2">
    <source>
        <dbReference type="EMBL" id="QPS47061.1"/>
    </source>
</evidence>
<protein>
    <submittedName>
        <fullName evidence="2">Uncharacterized protein</fullName>
    </submittedName>
</protein>
<feature type="transmembrane region" description="Helical" evidence="1">
    <location>
        <begin position="20"/>
        <end position="37"/>
    </location>
</feature>
<keyword evidence="1" id="KW-0812">Transmembrane</keyword>